<proteinExistence type="predicted"/>
<dbReference type="EMBL" id="SDMP01000010">
    <property type="protein sequence ID" value="RYR35237.1"/>
    <property type="molecule type" value="Genomic_DNA"/>
</dbReference>
<evidence type="ECO:0000313" key="1">
    <source>
        <dbReference type="EMBL" id="RYR35237.1"/>
    </source>
</evidence>
<accession>A0A445B982</accession>
<protein>
    <submittedName>
        <fullName evidence="1">Uncharacterized protein</fullName>
    </submittedName>
</protein>
<organism evidence="1 2">
    <name type="scientific">Arachis hypogaea</name>
    <name type="common">Peanut</name>
    <dbReference type="NCBI Taxonomy" id="3818"/>
    <lineage>
        <taxon>Eukaryota</taxon>
        <taxon>Viridiplantae</taxon>
        <taxon>Streptophyta</taxon>
        <taxon>Embryophyta</taxon>
        <taxon>Tracheophyta</taxon>
        <taxon>Spermatophyta</taxon>
        <taxon>Magnoliopsida</taxon>
        <taxon>eudicotyledons</taxon>
        <taxon>Gunneridae</taxon>
        <taxon>Pentapetalae</taxon>
        <taxon>rosids</taxon>
        <taxon>fabids</taxon>
        <taxon>Fabales</taxon>
        <taxon>Fabaceae</taxon>
        <taxon>Papilionoideae</taxon>
        <taxon>50 kb inversion clade</taxon>
        <taxon>dalbergioids sensu lato</taxon>
        <taxon>Dalbergieae</taxon>
        <taxon>Pterocarpus clade</taxon>
        <taxon>Arachis</taxon>
    </lineage>
</organism>
<dbReference type="AlphaFoldDB" id="A0A445B982"/>
<comment type="caution">
    <text evidence="1">The sequence shown here is derived from an EMBL/GenBank/DDBJ whole genome shotgun (WGS) entry which is preliminary data.</text>
</comment>
<keyword evidence="2" id="KW-1185">Reference proteome</keyword>
<evidence type="ECO:0000313" key="2">
    <source>
        <dbReference type="Proteomes" id="UP000289738"/>
    </source>
</evidence>
<reference evidence="1 2" key="1">
    <citation type="submission" date="2019-01" db="EMBL/GenBank/DDBJ databases">
        <title>Sequencing of cultivated peanut Arachis hypogaea provides insights into genome evolution and oil improvement.</title>
        <authorList>
            <person name="Chen X."/>
        </authorList>
    </citation>
    <scope>NUCLEOTIDE SEQUENCE [LARGE SCALE GENOMIC DNA]</scope>
    <source>
        <strain evidence="2">cv. Fuhuasheng</strain>
        <tissue evidence="1">Leaves</tissue>
    </source>
</reference>
<gene>
    <name evidence="1" type="ORF">Ahy_A10g050383</name>
</gene>
<dbReference type="Proteomes" id="UP000289738">
    <property type="component" value="Chromosome A10"/>
</dbReference>
<name>A0A445B982_ARAHY</name>
<sequence length="165" mass="18774">MGLGFYMRRKLFNVHISDLVHLAEKRSKSKPFTRKEKVSFVTIESSEEEVDFETEVDLAELKKGPPYVCSLLKKLSSNEKSNDSKLKNRKKYSFDISKSDQIFDVFSGLEIVKNSKGVIICIDAILSGGIEHRLEINMPSIEDEPGVTQEEEVEEGVSIKVRIFK</sequence>